<dbReference type="Proteomes" id="UP001211872">
    <property type="component" value="Chromosome"/>
</dbReference>
<evidence type="ECO:0000313" key="1">
    <source>
        <dbReference type="EMBL" id="WBO83713.1"/>
    </source>
</evidence>
<organism evidence="1 2">
    <name type="scientific">Hymenobacter yonginensis</name>
    <dbReference type="NCBI Taxonomy" id="748197"/>
    <lineage>
        <taxon>Bacteria</taxon>
        <taxon>Pseudomonadati</taxon>
        <taxon>Bacteroidota</taxon>
        <taxon>Cytophagia</taxon>
        <taxon>Cytophagales</taxon>
        <taxon>Hymenobacteraceae</taxon>
        <taxon>Hymenobacter</taxon>
    </lineage>
</organism>
<sequence length="117" mass="12951">MESLLLSTSGSNRRVFLYAVSDGIPLFFKHNELLQTDGYRLLWWGGPDSVTEKEASQWVTRCEPAPNQYFNYAPAATDPCLPTALESFWSAVGHICQKLEYATGTAPHEVLIGEIAG</sequence>
<keyword evidence="2" id="KW-1185">Reference proteome</keyword>
<reference evidence="1 2" key="1">
    <citation type="journal article" date="2011" name="Int. J. Syst. Evol. Microbiol.">
        <title>Hymenobacter yonginensis sp. nov., isolated from a mesotrophic artificial lake.</title>
        <authorList>
            <person name="Joung Y."/>
            <person name="Cho S.H."/>
            <person name="Kim H."/>
            <person name="Kim S.B."/>
            <person name="Joh K."/>
        </authorList>
    </citation>
    <scope>NUCLEOTIDE SEQUENCE [LARGE SCALE GENOMIC DNA]</scope>
    <source>
        <strain evidence="1 2">KCTC 22745</strain>
    </source>
</reference>
<proteinExistence type="predicted"/>
<accession>A0ABY7PKD2</accession>
<dbReference type="EMBL" id="CP115396">
    <property type="protein sequence ID" value="WBO83713.1"/>
    <property type="molecule type" value="Genomic_DNA"/>
</dbReference>
<evidence type="ECO:0000313" key="2">
    <source>
        <dbReference type="Proteomes" id="UP001211872"/>
    </source>
</evidence>
<gene>
    <name evidence="1" type="ORF">O9Z63_15190</name>
</gene>
<dbReference type="RefSeq" id="WP_270126133.1">
    <property type="nucleotide sequence ID" value="NZ_CP115396.1"/>
</dbReference>
<protein>
    <submittedName>
        <fullName evidence="1">Uncharacterized protein</fullName>
    </submittedName>
</protein>
<name>A0ABY7PKD2_9BACT</name>